<evidence type="ECO:0000256" key="13">
    <source>
        <dbReference type="ARBA" id="ARBA00038573"/>
    </source>
</evidence>
<gene>
    <name evidence="24" type="ORF">EPR50_G00094830</name>
</gene>
<evidence type="ECO:0000256" key="16">
    <source>
        <dbReference type="ARBA" id="ARBA00041726"/>
    </source>
</evidence>
<feature type="binding site" evidence="21">
    <location>
        <position position="488"/>
    </location>
    <ligand>
        <name>Ca(2+)</name>
        <dbReference type="ChEBI" id="CHEBI:29108"/>
    </ligand>
</feature>
<dbReference type="AlphaFoldDB" id="A0A484CZ29"/>
<dbReference type="SUPFAM" id="SSF81296">
    <property type="entry name" value="E set domains"/>
    <property type="match status" value="1"/>
</dbReference>
<keyword evidence="7" id="KW-0472">Membrane</keyword>
<keyword evidence="8" id="KW-0564">Palmitate</keyword>
<dbReference type="GO" id="GO:0003810">
    <property type="term" value="F:protein-glutamine gamma-glutamyltransferase activity"/>
    <property type="evidence" value="ECO:0007669"/>
    <property type="project" value="UniProtKB-EC"/>
</dbReference>
<dbReference type="PANTHER" id="PTHR11590">
    <property type="entry name" value="PROTEIN-GLUTAMINE GAMMA-GLUTAMYLTRANSFERASE"/>
    <property type="match status" value="1"/>
</dbReference>
<dbReference type="SUPFAM" id="SSF49309">
    <property type="entry name" value="Transglutaminase, two C-terminal domains"/>
    <property type="match status" value="2"/>
</dbReference>
<evidence type="ECO:0000256" key="3">
    <source>
        <dbReference type="ARBA" id="ARBA00022553"/>
    </source>
</evidence>
<sequence length="782" mass="86707">MRSIRGTSGVGRFPGVTLGFGEDTEEDKEVPEESNSVKENACRRWLRKVCPCCCPKPNEDDITNTLVTGADDKEDGTNGEKPETGDRQLDELILKVRSIDLMKSKSGGNRTEHHTNLYQRDDFVIRRGQTFQMWITLSRPFDPSTDKIHLQLKTGPLPSVSKGTLVTIPLVEELEDGRWEAAVVRQDDKRIMLSVNSPPTAAIGRYQLTVETHCANGQAVSNHDPANDIYLLFNPWCEDDTVFIDSEVERQEYVLNDIGRAYYGTENQIGERTWNYGQFDDGILAACVFVLEKSGTPPSGWGDPVNVVRVISAMINSPDDGGVLEGNWSGDYSAGTSPTVWSGSVDILKQYHKTSGSPVKYGQCWVFACVVTTVLRCLGIPSRTVTNFSSAHDTDVSLTTDVYLDENLEPIDYLNADSIWNFHVWNDCWMARPDLPPGYGGWQAVDATPQETSQGTYRCGPASLAAVCNGQVYLKHDTPFVFAEVNSDKIYWQRNIDGTFSQIFSEKQSVGHFISTKAVGTDERDDITNLYKYPEGSEEERIAVETACSYGSKAQVYSSSTAKDVTIEVTMDGDGPEMGRDAELTIVLRNNSSEQRRLTLHGQVAVMYYTGVSKATVRKDRTDVDVLPNEVKYLEWTLDYKDYKDQLIDQAALMLTLSGRVKETQQVLATQFSFRLRTPDLIIKPIGEAVVGEKMAVEISFTNPLPQVLKAVAFHAEGLGLLTSRKIHYGDIGSRASVSLTEHFVPTLPGPRKLLASMDCKQLTQVHGVADITVGDKSNGTR</sequence>
<evidence type="ECO:0000256" key="4">
    <source>
        <dbReference type="ARBA" id="ARBA00022679"/>
    </source>
</evidence>
<dbReference type="SUPFAM" id="SSF54001">
    <property type="entry name" value="Cysteine proteinases"/>
    <property type="match status" value="1"/>
</dbReference>
<evidence type="ECO:0000256" key="18">
    <source>
        <dbReference type="ARBA" id="ARBA00045815"/>
    </source>
</evidence>
<dbReference type="Pfam" id="PF00868">
    <property type="entry name" value="Transglut_N"/>
    <property type="match status" value="1"/>
</dbReference>
<dbReference type="EC" id="2.3.2.13" evidence="12"/>
<evidence type="ECO:0000256" key="6">
    <source>
        <dbReference type="ARBA" id="ARBA00022837"/>
    </source>
</evidence>
<keyword evidence="3" id="KW-0597">Phosphoprotein</keyword>
<dbReference type="InterPro" id="IPR001102">
    <property type="entry name" value="Transglutaminase_N"/>
</dbReference>
<feature type="binding site" evidence="21">
    <location>
        <position position="535"/>
    </location>
    <ligand>
        <name>Ca(2+)</name>
        <dbReference type="ChEBI" id="CHEBI:29108"/>
    </ligand>
</feature>
<keyword evidence="10" id="KW-0449">Lipoprotein</keyword>
<dbReference type="Pfam" id="PF00927">
    <property type="entry name" value="Transglut_C"/>
    <property type="match status" value="2"/>
</dbReference>
<feature type="region of interest" description="Disordered" evidence="22">
    <location>
        <begin position="61"/>
        <end position="87"/>
    </location>
</feature>
<dbReference type="InterPro" id="IPR013783">
    <property type="entry name" value="Ig-like_fold"/>
</dbReference>
<organism evidence="24 25">
    <name type="scientific">Perca flavescens</name>
    <name type="common">American yellow perch</name>
    <name type="synonym">Morone flavescens</name>
    <dbReference type="NCBI Taxonomy" id="8167"/>
    <lineage>
        <taxon>Eukaryota</taxon>
        <taxon>Metazoa</taxon>
        <taxon>Chordata</taxon>
        <taxon>Craniata</taxon>
        <taxon>Vertebrata</taxon>
        <taxon>Euteleostomi</taxon>
        <taxon>Actinopterygii</taxon>
        <taxon>Neopterygii</taxon>
        <taxon>Teleostei</taxon>
        <taxon>Neoteleostei</taxon>
        <taxon>Acanthomorphata</taxon>
        <taxon>Eupercaria</taxon>
        <taxon>Perciformes</taxon>
        <taxon>Percoidei</taxon>
        <taxon>Percidae</taxon>
        <taxon>Percinae</taxon>
        <taxon>Perca</taxon>
    </lineage>
</organism>
<evidence type="ECO:0000256" key="2">
    <source>
        <dbReference type="ARBA" id="ARBA00005968"/>
    </source>
</evidence>
<name>A0A484CZ29_PERFV</name>
<evidence type="ECO:0000256" key="21">
    <source>
        <dbReference type="PIRSR" id="PIRSR000459-2"/>
    </source>
</evidence>
<feature type="binding site" evidence="21">
    <location>
        <position position="486"/>
    </location>
    <ligand>
        <name>Ca(2+)</name>
        <dbReference type="ChEBI" id="CHEBI:29108"/>
    </ligand>
</feature>
<dbReference type="GO" id="GO:0016020">
    <property type="term" value="C:membrane"/>
    <property type="evidence" value="ECO:0007669"/>
    <property type="project" value="UniProtKB-SubCell"/>
</dbReference>
<feature type="active site" evidence="20">
    <location>
        <position position="423"/>
    </location>
</feature>
<dbReference type="InterPro" id="IPR050779">
    <property type="entry name" value="Transglutaminase"/>
</dbReference>
<comment type="similarity">
    <text evidence="2">Belongs to the transglutaminase superfamily. Transglutaminase family.</text>
</comment>
<evidence type="ECO:0000256" key="8">
    <source>
        <dbReference type="ARBA" id="ARBA00023139"/>
    </source>
</evidence>
<dbReference type="Gene3D" id="3.90.260.10">
    <property type="entry name" value="Transglutaminase-like"/>
    <property type="match status" value="1"/>
</dbReference>
<dbReference type="SMART" id="SM00460">
    <property type="entry name" value="TGc"/>
    <property type="match status" value="1"/>
</dbReference>
<comment type="function">
    <text evidence="18">Catalyzes the cross-linking of proteins and the conjugation of polyamines to proteins. Responsible for cross-linking epidermal proteins during formation of the stratum corneum. Involved in cell proliferation.</text>
</comment>
<dbReference type="InterPro" id="IPR008958">
    <property type="entry name" value="Transglutaminase_C"/>
</dbReference>
<feature type="domain" description="Transglutaminase-like" evidence="23">
    <location>
        <begin position="356"/>
        <end position="449"/>
    </location>
</feature>
<protein>
    <recommendedName>
        <fullName evidence="14">Protein-glutamine gamma-glutamyltransferase K</fullName>
        <ecNumber evidence="12">2.3.2.13</ecNumber>
    </recommendedName>
    <alternativeName>
        <fullName evidence="17">Epidermal TGase</fullName>
    </alternativeName>
    <alternativeName>
        <fullName evidence="16">Transglutaminase K</fullName>
    </alternativeName>
    <alternativeName>
        <fullName evidence="15">Transglutaminase-1</fullName>
    </alternativeName>
</protein>
<dbReference type="Proteomes" id="UP000295070">
    <property type="component" value="Chromosome 9"/>
</dbReference>
<keyword evidence="6 21" id="KW-0106">Calcium</keyword>
<proteinExistence type="inferred from homology"/>
<evidence type="ECO:0000256" key="11">
    <source>
        <dbReference type="ARBA" id="ARBA00023315"/>
    </source>
</evidence>
<comment type="subunit">
    <text evidence="13">Interacts with PLAAT4.</text>
</comment>
<comment type="subcellular location">
    <subcellularLocation>
        <location evidence="1">Membrane</location>
        <topology evidence="1">Lipid-anchor</topology>
    </subcellularLocation>
</comment>
<accession>A0A484CZ29</accession>
<feature type="compositionally biased region" description="Basic and acidic residues" evidence="22">
    <location>
        <begin position="75"/>
        <end position="87"/>
    </location>
</feature>
<dbReference type="FunFam" id="2.60.40.10:FF:001143">
    <property type="entry name" value="Protein-glutamine gamma-glutamyltransferase K"/>
    <property type="match status" value="1"/>
</dbReference>
<feature type="active site" evidence="20">
    <location>
        <position position="364"/>
    </location>
</feature>
<dbReference type="Pfam" id="PF01841">
    <property type="entry name" value="Transglut_core"/>
    <property type="match status" value="1"/>
</dbReference>
<evidence type="ECO:0000313" key="24">
    <source>
        <dbReference type="EMBL" id="TDH08181.1"/>
    </source>
</evidence>
<evidence type="ECO:0000256" key="15">
    <source>
        <dbReference type="ARBA" id="ARBA00041651"/>
    </source>
</evidence>
<dbReference type="EMBL" id="SCKG01000009">
    <property type="protein sequence ID" value="TDH08181.1"/>
    <property type="molecule type" value="Genomic_DNA"/>
</dbReference>
<feature type="active site" evidence="20">
    <location>
        <position position="446"/>
    </location>
</feature>
<dbReference type="InterPro" id="IPR036985">
    <property type="entry name" value="Transglutaminase-like_sf"/>
</dbReference>
<dbReference type="FunFam" id="2.60.40.10:FF:000090">
    <property type="entry name" value="Protein-glutamine gamma-glutamyltransferase 2"/>
    <property type="match status" value="1"/>
</dbReference>
<dbReference type="InterPro" id="IPR002931">
    <property type="entry name" value="Transglutaminase-like"/>
</dbReference>
<comment type="caution">
    <text evidence="24">The sequence shown here is derived from an EMBL/GenBank/DDBJ whole genome shotgun (WGS) entry which is preliminary data.</text>
</comment>
<dbReference type="FunFam" id="2.60.40.10:FF:000171">
    <property type="entry name" value="protein-glutamine gamma-glutamyltransferase 6"/>
    <property type="match status" value="1"/>
</dbReference>
<evidence type="ECO:0000256" key="19">
    <source>
        <dbReference type="ARBA" id="ARBA00051843"/>
    </source>
</evidence>
<evidence type="ECO:0000256" key="10">
    <source>
        <dbReference type="ARBA" id="ARBA00023288"/>
    </source>
</evidence>
<dbReference type="Gene3D" id="2.60.40.10">
    <property type="entry name" value="Immunoglobulins"/>
    <property type="match status" value="3"/>
</dbReference>
<feature type="compositionally biased region" description="Acidic residues" evidence="22">
    <location>
        <begin position="22"/>
        <end position="32"/>
    </location>
</feature>
<dbReference type="InterPro" id="IPR038765">
    <property type="entry name" value="Papain-like_cys_pep_sf"/>
</dbReference>
<dbReference type="GO" id="GO:0046872">
    <property type="term" value="F:metal ion binding"/>
    <property type="evidence" value="ECO:0007669"/>
    <property type="project" value="UniProtKB-KW"/>
</dbReference>
<evidence type="ECO:0000256" key="22">
    <source>
        <dbReference type="SAM" id="MobiDB-lite"/>
    </source>
</evidence>
<evidence type="ECO:0000256" key="17">
    <source>
        <dbReference type="ARBA" id="ARBA00043229"/>
    </source>
</evidence>
<dbReference type="PIRSF" id="PIRSF000459">
    <property type="entry name" value="TGM_EBP42"/>
    <property type="match status" value="1"/>
</dbReference>
<evidence type="ECO:0000259" key="23">
    <source>
        <dbReference type="SMART" id="SM00460"/>
    </source>
</evidence>
<keyword evidence="25" id="KW-1185">Reference proteome</keyword>
<dbReference type="GO" id="GO:0031424">
    <property type="term" value="P:keratinization"/>
    <property type="evidence" value="ECO:0007669"/>
    <property type="project" value="UniProtKB-KW"/>
</dbReference>
<dbReference type="GO" id="GO:0007399">
    <property type="term" value="P:nervous system development"/>
    <property type="evidence" value="ECO:0007669"/>
    <property type="project" value="UniProtKB-ARBA"/>
</dbReference>
<evidence type="ECO:0000313" key="25">
    <source>
        <dbReference type="Proteomes" id="UP000295070"/>
    </source>
</evidence>
<dbReference type="InterPro" id="IPR036238">
    <property type="entry name" value="Transglutaminase_C_sf"/>
</dbReference>
<dbReference type="InterPro" id="IPR014756">
    <property type="entry name" value="Ig_E-set"/>
</dbReference>
<evidence type="ECO:0000256" key="14">
    <source>
        <dbReference type="ARBA" id="ARBA00040559"/>
    </source>
</evidence>
<keyword evidence="5 21" id="KW-0479">Metal-binding</keyword>
<feature type="region of interest" description="Disordered" evidence="22">
    <location>
        <begin position="1"/>
        <end position="37"/>
    </location>
</feature>
<keyword evidence="4" id="KW-0808">Transferase</keyword>
<dbReference type="InterPro" id="IPR023608">
    <property type="entry name" value="Transglutaminase_animal"/>
</dbReference>
<comment type="catalytic activity">
    <reaction evidence="19">
        <text>L-glutaminyl-[protein] + L-lysyl-[protein] = [protein]-L-lysyl-N(6)-5-L-glutamyl-[protein] + NH4(+)</text>
        <dbReference type="Rhea" id="RHEA:54816"/>
        <dbReference type="Rhea" id="RHEA-COMP:9752"/>
        <dbReference type="Rhea" id="RHEA-COMP:10207"/>
        <dbReference type="Rhea" id="RHEA-COMP:14005"/>
        <dbReference type="ChEBI" id="CHEBI:28938"/>
        <dbReference type="ChEBI" id="CHEBI:29969"/>
        <dbReference type="ChEBI" id="CHEBI:30011"/>
        <dbReference type="ChEBI" id="CHEBI:138370"/>
        <dbReference type="EC" id="2.3.2.13"/>
    </reaction>
</comment>
<evidence type="ECO:0000256" key="7">
    <source>
        <dbReference type="ARBA" id="ARBA00023136"/>
    </source>
</evidence>
<dbReference type="STRING" id="8167.A0A484CZ29"/>
<dbReference type="FunFam" id="3.90.260.10:FF:000001">
    <property type="entry name" value="Protein-glutamine gamma-glutamyltransferase 2"/>
    <property type="match status" value="1"/>
</dbReference>
<evidence type="ECO:0000256" key="20">
    <source>
        <dbReference type="PIRSR" id="PIRSR000459-1"/>
    </source>
</evidence>
<evidence type="ECO:0000256" key="1">
    <source>
        <dbReference type="ARBA" id="ARBA00004635"/>
    </source>
</evidence>
<feature type="binding site" evidence="21">
    <location>
        <position position="540"/>
    </location>
    <ligand>
        <name>Ca(2+)</name>
        <dbReference type="ChEBI" id="CHEBI:29108"/>
    </ligand>
</feature>
<evidence type="ECO:0000256" key="9">
    <source>
        <dbReference type="ARBA" id="ARBA00023249"/>
    </source>
</evidence>
<keyword evidence="11" id="KW-0012">Acyltransferase</keyword>
<keyword evidence="9" id="KW-0417">Keratinization</keyword>
<evidence type="ECO:0000256" key="5">
    <source>
        <dbReference type="ARBA" id="ARBA00022723"/>
    </source>
</evidence>
<reference evidence="24 25" key="1">
    <citation type="submission" date="2019-01" db="EMBL/GenBank/DDBJ databases">
        <title>A chromosome-scale genome assembly of the yellow perch, Perca flavescens.</title>
        <authorList>
            <person name="Feron R."/>
            <person name="Morvezen R."/>
            <person name="Bestin A."/>
            <person name="Haffray P."/>
            <person name="Klopp C."/>
            <person name="Zahm M."/>
            <person name="Cabau C."/>
            <person name="Roques C."/>
            <person name="Donnadieu C."/>
            <person name="Bouchez O."/>
            <person name="Christie M."/>
            <person name="Larson W."/>
            <person name="Guiguen Y."/>
        </authorList>
    </citation>
    <scope>NUCLEOTIDE SEQUENCE [LARGE SCALE GENOMIC DNA]</scope>
    <source>
        <strain evidence="24">YP-PL-M2</strain>
        <tissue evidence="24">Blood</tissue>
    </source>
</reference>
<comment type="cofactor">
    <cofactor evidence="21">
        <name>Ca(2+)</name>
        <dbReference type="ChEBI" id="CHEBI:29108"/>
    </cofactor>
    <text evidence="21">Binds 1 Ca(2+) ion per subunit.</text>
</comment>
<dbReference type="PANTHER" id="PTHR11590:SF49">
    <property type="entry name" value="PROTEIN-GLUTAMINE GAMMA-GLUTAMYLTRANSFERASE K"/>
    <property type="match status" value="1"/>
</dbReference>
<evidence type="ECO:0000256" key="12">
    <source>
        <dbReference type="ARBA" id="ARBA00024222"/>
    </source>
</evidence>